<evidence type="ECO:0000313" key="3">
    <source>
        <dbReference type="Proteomes" id="UP000318741"/>
    </source>
</evidence>
<protein>
    <submittedName>
        <fullName evidence="2">Uncharacterized protein</fullName>
    </submittedName>
</protein>
<dbReference type="RefSeq" id="WP_145359063.1">
    <property type="nucleotide sequence ID" value="NZ_CP036265.1"/>
</dbReference>
<dbReference type="Proteomes" id="UP000318741">
    <property type="component" value="Chromosome"/>
</dbReference>
<dbReference type="EMBL" id="CP036265">
    <property type="protein sequence ID" value="QDT16200.1"/>
    <property type="molecule type" value="Genomic_DNA"/>
</dbReference>
<organism evidence="2 3">
    <name type="scientific">Alienimonas californiensis</name>
    <dbReference type="NCBI Taxonomy" id="2527989"/>
    <lineage>
        <taxon>Bacteria</taxon>
        <taxon>Pseudomonadati</taxon>
        <taxon>Planctomycetota</taxon>
        <taxon>Planctomycetia</taxon>
        <taxon>Planctomycetales</taxon>
        <taxon>Planctomycetaceae</taxon>
        <taxon>Alienimonas</taxon>
    </lineage>
</organism>
<reference evidence="2 3" key="1">
    <citation type="submission" date="2019-02" db="EMBL/GenBank/DDBJ databases">
        <title>Deep-cultivation of Planctomycetes and their phenomic and genomic characterization uncovers novel biology.</title>
        <authorList>
            <person name="Wiegand S."/>
            <person name="Jogler M."/>
            <person name="Boedeker C."/>
            <person name="Pinto D."/>
            <person name="Vollmers J."/>
            <person name="Rivas-Marin E."/>
            <person name="Kohn T."/>
            <person name="Peeters S.H."/>
            <person name="Heuer A."/>
            <person name="Rast P."/>
            <person name="Oberbeckmann S."/>
            <person name="Bunk B."/>
            <person name="Jeske O."/>
            <person name="Meyerdierks A."/>
            <person name="Storesund J.E."/>
            <person name="Kallscheuer N."/>
            <person name="Luecker S."/>
            <person name="Lage O.M."/>
            <person name="Pohl T."/>
            <person name="Merkel B.J."/>
            <person name="Hornburger P."/>
            <person name="Mueller R.-W."/>
            <person name="Bruemmer F."/>
            <person name="Labrenz M."/>
            <person name="Spormann A.M."/>
            <person name="Op den Camp H."/>
            <person name="Overmann J."/>
            <person name="Amann R."/>
            <person name="Jetten M.S.M."/>
            <person name="Mascher T."/>
            <person name="Medema M.H."/>
            <person name="Devos D.P."/>
            <person name="Kaster A.-K."/>
            <person name="Ovreas L."/>
            <person name="Rohde M."/>
            <person name="Galperin M.Y."/>
            <person name="Jogler C."/>
        </authorList>
    </citation>
    <scope>NUCLEOTIDE SEQUENCE [LARGE SCALE GENOMIC DNA]</scope>
    <source>
        <strain evidence="2 3">CA12</strain>
    </source>
</reference>
<accession>A0A517P9Z7</accession>
<dbReference type="OrthoDB" id="9801717at2"/>
<evidence type="ECO:0000256" key="1">
    <source>
        <dbReference type="SAM" id="MobiDB-lite"/>
    </source>
</evidence>
<name>A0A517P9Z7_9PLAN</name>
<proteinExistence type="predicted"/>
<dbReference type="KEGG" id="acaf:CA12_23000"/>
<keyword evidence="3" id="KW-1185">Reference proteome</keyword>
<gene>
    <name evidence="2" type="ORF">CA12_23000</name>
</gene>
<evidence type="ECO:0000313" key="2">
    <source>
        <dbReference type="EMBL" id="QDT16200.1"/>
    </source>
</evidence>
<dbReference type="AlphaFoldDB" id="A0A517P9Z7"/>
<feature type="region of interest" description="Disordered" evidence="1">
    <location>
        <begin position="48"/>
        <end position="75"/>
    </location>
</feature>
<sequence>MEATLRGGVADRDANAEIEAGCRIAGDDLHTALELLLRQDVRTMADPHILNRGGRGGVSPSDFALSESAPAQENA</sequence>